<name>A0A2X0XN64_9BACI</name>
<evidence type="ECO:0000313" key="2">
    <source>
        <dbReference type="EMBL" id="SPU00584.1"/>
    </source>
</evidence>
<dbReference type="EMBL" id="UAQE01000001">
    <property type="protein sequence ID" value="SPU00584.1"/>
    <property type="molecule type" value="Genomic_DNA"/>
</dbReference>
<accession>A0A2X0XN64</accession>
<dbReference type="STRING" id="1421.A2J09_04630"/>
<evidence type="ECO:0000313" key="3">
    <source>
        <dbReference type="Proteomes" id="UP000251431"/>
    </source>
</evidence>
<gene>
    <name evidence="2" type="ORF">NCTC7582_03382</name>
</gene>
<dbReference type="InterPro" id="IPR012454">
    <property type="entry name" value="DUF1659"/>
</dbReference>
<proteinExistence type="predicted"/>
<dbReference type="AlphaFoldDB" id="A0A2X0XN64"/>
<feature type="domain" description="DUF1659" evidence="1">
    <location>
        <begin position="6"/>
        <end position="73"/>
    </location>
</feature>
<dbReference type="Proteomes" id="UP000251431">
    <property type="component" value="Unassembled WGS sequence"/>
</dbReference>
<sequence>MLHMANVNFVNATLRLKYVDGYDENNEPTFTTKSYRNINNTHSADDLLAVAYAIASLSSQSLAGIAKQETHDLS</sequence>
<reference evidence="2 3" key="1">
    <citation type="submission" date="2018-06" db="EMBL/GenBank/DDBJ databases">
        <authorList>
            <consortium name="Pathogen Informatics"/>
            <person name="Doyle S."/>
        </authorList>
    </citation>
    <scope>NUCLEOTIDE SEQUENCE [LARGE SCALE GENOMIC DNA]</scope>
    <source>
        <strain evidence="2 3">NCTC7582</strain>
    </source>
</reference>
<dbReference type="Pfam" id="PF07872">
    <property type="entry name" value="DUF1659"/>
    <property type="match status" value="1"/>
</dbReference>
<protein>
    <submittedName>
        <fullName evidence="2">Protein of uncharacterized function (DUF1659)</fullName>
    </submittedName>
</protein>
<organism evidence="2 3">
    <name type="scientific">Lysinibacillus capsici</name>
    <dbReference type="NCBI Taxonomy" id="2115968"/>
    <lineage>
        <taxon>Bacteria</taxon>
        <taxon>Bacillati</taxon>
        <taxon>Bacillota</taxon>
        <taxon>Bacilli</taxon>
        <taxon>Bacillales</taxon>
        <taxon>Bacillaceae</taxon>
        <taxon>Lysinibacillus</taxon>
    </lineage>
</organism>
<evidence type="ECO:0000259" key="1">
    <source>
        <dbReference type="Pfam" id="PF07872"/>
    </source>
</evidence>